<evidence type="ECO:0000313" key="3">
    <source>
        <dbReference type="Proteomes" id="UP000504636"/>
    </source>
</evidence>
<feature type="compositionally biased region" description="Low complexity" evidence="1">
    <location>
        <begin position="25"/>
        <end position="42"/>
    </location>
</feature>
<reference evidence="2 4" key="1">
    <citation type="journal article" date="2020" name="Stud. Mycol.">
        <title>101 Dothideomycetes genomes: a test case for predicting lifestyles and emergence of pathogens.</title>
        <authorList>
            <person name="Haridas S."/>
            <person name="Albert R."/>
            <person name="Binder M."/>
            <person name="Bloem J."/>
            <person name="Labutti K."/>
            <person name="Salamov A."/>
            <person name="Andreopoulos B."/>
            <person name="Baker S."/>
            <person name="Barry K."/>
            <person name="Bills G."/>
            <person name="Bluhm B."/>
            <person name="Cannon C."/>
            <person name="Castanera R."/>
            <person name="Culley D."/>
            <person name="Daum C."/>
            <person name="Ezra D."/>
            <person name="Gonzalez J."/>
            <person name="Henrissat B."/>
            <person name="Kuo A."/>
            <person name="Liang C."/>
            <person name="Lipzen A."/>
            <person name="Lutzoni F."/>
            <person name="Magnuson J."/>
            <person name="Mondo S."/>
            <person name="Nolan M."/>
            <person name="Ohm R."/>
            <person name="Pangilinan J."/>
            <person name="Park H.-J."/>
            <person name="Ramirez L."/>
            <person name="Alfaro M."/>
            <person name="Sun H."/>
            <person name="Tritt A."/>
            <person name="Yoshinaga Y."/>
            <person name="Zwiers L.-H."/>
            <person name="Turgeon B."/>
            <person name="Goodwin S."/>
            <person name="Spatafora J."/>
            <person name="Crous P."/>
            <person name="Grigoriev I."/>
        </authorList>
    </citation>
    <scope>NUCLEOTIDE SEQUENCE</scope>
    <source>
        <strain evidence="2 4">CBS 304.34</strain>
    </source>
</reference>
<protein>
    <submittedName>
        <fullName evidence="2 4">Uncharacterized protein</fullName>
    </submittedName>
</protein>
<reference evidence="4" key="2">
    <citation type="submission" date="2020-04" db="EMBL/GenBank/DDBJ databases">
        <authorList>
            <consortium name="NCBI Genome Project"/>
        </authorList>
    </citation>
    <scope>NUCLEOTIDE SEQUENCE</scope>
    <source>
        <strain evidence="4">CBS 304.34</strain>
    </source>
</reference>
<evidence type="ECO:0000313" key="4">
    <source>
        <dbReference type="RefSeq" id="XP_033572490.1"/>
    </source>
</evidence>
<dbReference type="AlphaFoldDB" id="A0A6A6Y9N4"/>
<accession>A0A6A6Y9N4</accession>
<gene>
    <name evidence="2 4" type="ORF">BDZ99DRAFT_524496</name>
</gene>
<evidence type="ECO:0000256" key="1">
    <source>
        <dbReference type="SAM" id="MobiDB-lite"/>
    </source>
</evidence>
<dbReference type="EMBL" id="MU003709">
    <property type="protein sequence ID" value="KAF2805526.1"/>
    <property type="molecule type" value="Genomic_DNA"/>
</dbReference>
<reference evidence="4" key="3">
    <citation type="submission" date="2025-04" db="UniProtKB">
        <authorList>
            <consortium name="RefSeq"/>
        </authorList>
    </citation>
    <scope>IDENTIFICATION</scope>
    <source>
        <strain evidence="4">CBS 304.34</strain>
    </source>
</reference>
<feature type="region of interest" description="Disordered" evidence="1">
    <location>
        <begin position="1"/>
        <end position="130"/>
    </location>
</feature>
<keyword evidence="3" id="KW-1185">Reference proteome</keyword>
<feature type="compositionally biased region" description="Basic residues" evidence="1">
    <location>
        <begin position="96"/>
        <end position="105"/>
    </location>
</feature>
<organism evidence="2">
    <name type="scientific">Mytilinidion resinicola</name>
    <dbReference type="NCBI Taxonomy" id="574789"/>
    <lineage>
        <taxon>Eukaryota</taxon>
        <taxon>Fungi</taxon>
        <taxon>Dikarya</taxon>
        <taxon>Ascomycota</taxon>
        <taxon>Pezizomycotina</taxon>
        <taxon>Dothideomycetes</taxon>
        <taxon>Pleosporomycetidae</taxon>
        <taxon>Mytilinidiales</taxon>
        <taxon>Mytilinidiaceae</taxon>
        <taxon>Mytilinidion</taxon>
    </lineage>
</organism>
<feature type="compositionally biased region" description="Low complexity" evidence="1">
    <location>
        <begin position="53"/>
        <end position="64"/>
    </location>
</feature>
<dbReference type="Proteomes" id="UP000504636">
    <property type="component" value="Unplaced"/>
</dbReference>
<dbReference type="GeneID" id="54466806"/>
<dbReference type="RefSeq" id="XP_033572490.1">
    <property type="nucleotide sequence ID" value="XM_033725913.1"/>
</dbReference>
<evidence type="ECO:0000313" key="2">
    <source>
        <dbReference type="EMBL" id="KAF2805526.1"/>
    </source>
</evidence>
<sequence>MASNSADAQTPKEWKIELPARPANLLAEKANPAEPEANNRELSQIDEELTKQSASPDAPNTTAPPASPDDPDAMDMSPDTPNPPPTATKTLAQRKNASRRRRRKARREECAGSASSSSSSFEVEHRTPRG</sequence>
<name>A0A6A6Y9N4_9PEZI</name>
<proteinExistence type="predicted"/>